<feature type="compositionally biased region" description="Pro residues" evidence="17">
    <location>
        <begin position="210"/>
        <end position="219"/>
    </location>
</feature>
<evidence type="ECO:0000256" key="14">
    <source>
        <dbReference type="ARBA" id="ARBA00042443"/>
    </source>
</evidence>
<gene>
    <name evidence="19" type="ORF">GCM10025868_38790</name>
</gene>
<dbReference type="Proteomes" id="UP001157017">
    <property type="component" value="Unassembled WGS sequence"/>
</dbReference>
<evidence type="ECO:0000256" key="4">
    <source>
        <dbReference type="ARBA" id="ARBA00022618"/>
    </source>
</evidence>
<protein>
    <recommendedName>
        <fullName evidence="13">UDP-N-acetylglucosamine 1-carboxyvinyltransferase</fullName>
        <ecNumber evidence="12">2.5.1.7</ecNumber>
    </recommendedName>
    <alternativeName>
        <fullName evidence="14">Enoylpyruvate transferase</fullName>
    </alternativeName>
    <alternativeName>
        <fullName evidence="15">UDP-N-acetylglucosamine enolpyruvyl transferase</fullName>
    </alternativeName>
</protein>
<comment type="caution">
    <text evidence="19">The sequence shown here is derived from an EMBL/GenBank/DDBJ whole genome shotgun (WGS) entry which is preliminary data.</text>
</comment>
<dbReference type="InterPro" id="IPR036968">
    <property type="entry name" value="Enolpyruvate_Tfrase_sf"/>
</dbReference>
<evidence type="ECO:0000256" key="12">
    <source>
        <dbReference type="ARBA" id="ARBA00039108"/>
    </source>
</evidence>
<keyword evidence="20" id="KW-1185">Reference proteome</keyword>
<keyword evidence="6" id="KW-0133">Cell shape</keyword>
<keyword evidence="8" id="KW-0131">Cell cycle</keyword>
<evidence type="ECO:0000256" key="6">
    <source>
        <dbReference type="ARBA" id="ARBA00022960"/>
    </source>
</evidence>
<evidence type="ECO:0000256" key="5">
    <source>
        <dbReference type="ARBA" id="ARBA00022679"/>
    </source>
</evidence>
<evidence type="ECO:0000313" key="19">
    <source>
        <dbReference type="EMBL" id="GMA88629.1"/>
    </source>
</evidence>
<dbReference type="InterPro" id="IPR050068">
    <property type="entry name" value="MurA_subfamily"/>
</dbReference>
<keyword evidence="9" id="KW-0961">Cell wall biogenesis/degradation</keyword>
<evidence type="ECO:0000256" key="7">
    <source>
        <dbReference type="ARBA" id="ARBA00022984"/>
    </source>
</evidence>
<dbReference type="PANTHER" id="PTHR43783">
    <property type="entry name" value="UDP-N-ACETYLGLUCOSAMINE 1-CARBOXYVINYLTRANSFERASE"/>
    <property type="match status" value="1"/>
</dbReference>
<comment type="subcellular location">
    <subcellularLocation>
        <location evidence="1">Cytoplasm</location>
    </subcellularLocation>
</comment>
<feature type="compositionally biased region" description="Basic and acidic residues" evidence="17">
    <location>
        <begin position="174"/>
        <end position="186"/>
    </location>
</feature>
<dbReference type="EC" id="2.5.1.7" evidence="12"/>
<evidence type="ECO:0000256" key="17">
    <source>
        <dbReference type="SAM" id="MobiDB-lite"/>
    </source>
</evidence>
<evidence type="ECO:0000256" key="2">
    <source>
        <dbReference type="ARBA" id="ARBA00004752"/>
    </source>
</evidence>
<dbReference type="InterPro" id="IPR001986">
    <property type="entry name" value="Enolpyruvate_Tfrase_dom"/>
</dbReference>
<dbReference type="SUPFAM" id="SSF55205">
    <property type="entry name" value="EPT/RTPC-like"/>
    <property type="match status" value="1"/>
</dbReference>
<comment type="catalytic activity">
    <reaction evidence="16">
        <text>phosphoenolpyruvate + UDP-N-acetyl-alpha-D-glucosamine = UDP-N-acetyl-3-O-(1-carboxyvinyl)-alpha-D-glucosamine + phosphate</text>
        <dbReference type="Rhea" id="RHEA:18681"/>
        <dbReference type="ChEBI" id="CHEBI:43474"/>
        <dbReference type="ChEBI" id="CHEBI:57705"/>
        <dbReference type="ChEBI" id="CHEBI:58702"/>
        <dbReference type="ChEBI" id="CHEBI:68483"/>
        <dbReference type="EC" id="2.5.1.7"/>
    </reaction>
</comment>
<keyword evidence="4" id="KW-0132">Cell division</keyword>
<feature type="compositionally biased region" description="Basic residues" evidence="17">
    <location>
        <begin position="187"/>
        <end position="196"/>
    </location>
</feature>
<evidence type="ECO:0000256" key="11">
    <source>
        <dbReference type="ARBA" id="ARBA00038367"/>
    </source>
</evidence>
<feature type="domain" description="Enolpyruvate transferase" evidence="18">
    <location>
        <begin position="1"/>
        <end position="123"/>
    </location>
</feature>
<evidence type="ECO:0000256" key="3">
    <source>
        <dbReference type="ARBA" id="ARBA00022490"/>
    </source>
</evidence>
<proteinExistence type="inferred from homology"/>
<evidence type="ECO:0000256" key="10">
    <source>
        <dbReference type="ARBA" id="ARBA00037534"/>
    </source>
</evidence>
<keyword evidence="3" id="KW-0963">Cytoplasm</keyword>
<keyword evidence="5" id="KW-0808">Transferase</keyword>
<evidence type="ECO:0000256" key="13">
    <source>
        <dbReference type="ARBA" id="ARBA00039754"/>
    </source>
</evidence>
<feature type="compositionally biased region" description="Low complexity" evidence="17">
    <location>
        <begin position="197"/>
        <end position="209"/>
    </location>
</feature>
<evidence type="ECO:0000313" key="20">
    <source>
        <dbReference type="Proteomes" id="UP001157017"/>
    </source>
</evidence>
<evidence type="ECO:0000256" key="15">
    <source>
        <dbReference type="ARBA" id="ARBA00042842"/>
    </source>
</evidence>
<keyword evidence="7" id="KW-0573">Peptidoglycan synthesis</keyword>
<evidence type="ECO:0000256" key="9">
    <source>
        <dbReference type="ARBA" id="ARBA00023316"/>
    </source>
</evidence>
<feature type="compositionally biased region" description="Basic residues" evidence="17">
    <location>
        <begin position="152"/>
        <end position="161"/>
    </location>
</feature>
<accession>A0ABQ6JMS6</accession>
<evidence type="ECO:0000256" key="1">
    <source>
        <dbReference type="ARBA" id="ARBA00004496"/>
    </source>
</evidence>
<evidence type="ECO:0000256" key="16">
    <source>
        <dbReference type="ARBA" id="ARBA00047527"/>
    </source>
</evidence>
<feature type="region of interest" description="Disordered" evidence="17">
    <location>
        <begin position="143"/>
        <end position="219"/>
    </location>
</feature>
<organism evidence="19 20">
    <name type="scientific">Angustibacter aerolatus</name>
    <dbReference type="NCBI Taxonomy" id="1162965"/>
    <lineage>
        <taxon>Bacteria</taxon>
        <taxon>Bacillati</taxon>
        <taxon>Actinomycetota</taxon>
        <taxon>Actinomycetes</taxon>
        <taxon>Kineosporiales</taxon>
        <taxon>Kineosporiaceae</taxon>
    </lineage>
</organism>
<comment type="function">
    <text evidence="10">Cell wall formation. Adds enolpyruvyl to UDP-N-acetylglucosamine.</text>
</comment>
<dbReference type="Gene3D" id="3.65.10.10">
    <property type="entry name" value="Enolpyruvate transferase domain"/>
    <property type="match status" value="1"/>
</dbReference>
<comment type="pathway">
    <text evidence="2">Cell wall biogenesis; peptidoglycan biosynthesis.</text>
</comment>
<evidence type="ECO:0000259" key="18">
    <source>
        <dbReference type="Pfam" id="PF00275"/>
    </source>
</evidence>
<dbReference type="InterPro" id="IPR013792">
    <property type="entry name" value="RNA3'P_cycl/enolpyr_Trfase_a/b"/>
</dbReference>
<name>A0ABQ6JMS6_9ACTN</name>
<dbReference type="PANTHER" id="PTHR43783:SF1">
    <property type="entry name" value="UDP-N-ACETYLGLUCOSAMINE 1-CARBOXYVINYLTRANSFERASE"/>
    <property type="match status" value="1"/>
</dbReference>
<evidence type="ECO:0000256" key="8">
    <source>
        <dbReference type="ARBA" id="ARBA00023306"/>
    </source>
</evidence>
<reference evidence="20" key="1">
    <citation type="journal article" date="2019" name="Int. J. Syst. Evol. Microbiol.">
        <title>The Global Catalogue of Microorganisms (GCM) 10K type strain sequencing project: providing services to taxonomists for standard genome sequencing and annotation.</title>
        <authorList>
            <consortium name="The Broad Institute Genomics Platform"/>
            <consortium name="The Broad Institute Genome Sequencing Center for Infectious Disease"/>
            <person name="Wu L."/>
            <person name="Ma J."/>
        </authorList>
    </citation>
    <scope>NUCLEOTIDE SEQUENCE [LARGE SCALE GENOMIC DNA]</scope>
    <source>
        <strain evidence="20">NBRC 108730</strain>
    </source>
</reference>
<dbReference type="EMBL" id="BSUZ01000001">
    <property type="protein sequence ID" value="GMA88629.1"/>
    <property type="molecule type" value="Genomic_DNA"/>
</dbReference>
<sequence length="219" mass="22993">MAAALLAPGATTLSSVPAILDVSIMAELLRRLGCDVVHDVEGGTVRIDVPERPGHRADYELVRAMRASISVLGPLTARLGIADVAVPGGDAIGSRGLDLHAAGLRTLGATVHVDHGYLVAEAPDGLVGAPVQAGVPLGRRHRERADGLGAGPRHHGHRQRGARAGDRRPRHHAGRDGCRDRGCRHLDARRHRRRAGCTRSSTPSSQTASPPAPGRSPPR</sequence>
<comment type="similarity">
    <text evidence="11">Belongs to the EPSP synthase family. MurA subfamily.</text>
</comment>
<dbReference type="Pfam" id="PF00275">
    <property type="entry name" value="EPSP_synthase"/>
    <property type="match status" value="1"/>
</dbReference>